<sequence length="224" mass="24162">MAAPPLPEVWRQHPALAQLDPAERDAVLAEQAQRMAVPAGTLLFEEGGRCGGFPLLLAGEIRVARGSPQGRTLELYRVLPGEICVVSTACLQHGAPLFAHAISTQPCELLMLQRAGLERWLAHPGFRSTLIGTLAGRLADLMQLVEAVAFQRLDQRLASALLGRGPVLGLTHQALADEIGTVREIVSRLLRRFEQQGWLRLGRERITVLDPAALRALAGGGLGD</sequence>
<dbReference type="Proteomes" id="UP000643207">
    <property type="component" value="Unassembled WGS sequence"/>
</dbReference>
<dbReference type="Pfam" id="PF13545">
    <property type="entry name" value="HTH_Crp_2"/>
    <property type="match status" value="1"/>
</dbReference>
<protein>
    <submittedName>
        <fullName evidence="6">Crp/Fnr family transcriptional regulator</fullName>
    </submittedName>
</protein>
<dbReference type="InterPro" id="IPR000595">
    <property type="entry name" value="cNMP-bd_dom"/>
</dbReference>
<dbReference type="PANTHER" id="PTHR24567">
    <property type="entry name" value="CRP FAMILY TRANSCRIPTIONAL REGULATORY PROTEIN"/>
    <property type="match status" value="1"/>
</dbReference>
<proteinExistence type="predicted"/>
<evidence type="ECO:0000256" key="1">
    <source>
        <dbReference type="ARBA" id="ARBA00023015"/>
    </source>
</evidence>
<name>A0A9X1BMS6_9BURK</name>
<dbReference type="SMART" id="SM00419">
    <property type="entry name" value="HTH_CRP"/>
    <property type="match status" value="1"/>
</dbReference>
<dbReference type="SUPFAM" id="SSF46785">
    <property type="entry name" value="Winged helix' DNA-binding domain"/>
    <property type="match status" value="1"/>
</dbReference>
<dbReference type="InterPro" id="IPR036388">
    <property type="entry name" value="WH-like_DNA-bd_sf"/>
</dbReference>
<dbReference type="PANTHER" id="PTHR24567:SF74">
    <property type="entry name" value="HTH-TYPE TRANSCRIPTIONAL REGULATOR ARCR"/>
    <property type="match status" value="1"/>
</dbReference>
<dbReference type="PROSITE" id="PS50042">
    <property type="entry name" value="CNMP_BINDING_3"/>
    <property type="match status" value="1"/>
</dbReference>
<organism evidence="6 7">
    <name type="scientific">Aquariibacter lacus</name>
    <dbReference type="NCBI Taxonomy" id="2801332"/>
    <lineage>
        <taxon>Bacteria</taxon>
        <taxon>Pseudomonadati</taxon>
        <taxon>Pseudomonadota</taxon>
        <taxon>Betaproteobacteria</taxon>
        <taxon>Burkholderiales</taxon>
        <taxon>Sphaerotilaceae</taxon>
        <taxon>Aquariibacter</taxon>
    </lineage>
</organism>
<keyword evidence="7" id="KW-1185">Reference proteome</keyword>
<accession>A0A9X1BMS6</accession>
<evidence type="ECO:0000256" key="3">
    <source>
        <dbReference type="ARBA" id="ARBA00023163"/>
    </source>
</evidence>
<dbReference type="PROSITE" id="PS51063">
    <property type="entry name" value="HTH_CRP_2"/>
    <property type="match status" value="1"/>
</dbReference>
<dbReference type="GO" id="GO:0003677">
    <property type="term" value="F:DNA binding"/>
    <property type="evidence" value="ECO:0007669"/>
    <property type="project" value="UniProtKB-KW"/>
</dbReference>
<keyword evidence="1" id="KW-0805">Transcription regulation</keyword>
<feature type="domain" description="HTH crp-type" evidence="5">
    <location>
        <begin position="151"/>
        <end position="212"/>
    </location>
</feature>
<dbReference type="PRINTS" id="PR00034">
    <property type="entry name" value="HTHCRP"/>
</dbReference>
<dbReference type="AlphaFoldDB" id="A0A9X1BMS6"/>
<dbReference type="InterPro" id="IPR014710">
    <property type="entry name" value="RmlC-like_jellyroll"/>
</dbReference>
<dbReference type="GO" id="GO:0005829">
    <property type="term" value="C:cytosol"/>
    <property type="evidence" value="ECO:0007669"/>
    <property type="project" value="TreeGrafter"/>
</dbReference>
<dbReference type="GO" id="GO:0003700">
    <property type="term" value="F:DNA-binding transcription factor activity"/>
    <property type="evidence" value="ECO:0007669"/>
    <property type="project" value="TreeGrafter"/>
</dbReference>
<dbReference type="CDD" id="cd00038">
    <property type="entry name" value="CAP_ED"/>
    <property type="match status" value="1"/>
</dbReference>
<evidence type="ECO:0000256" key="2">
    <source>
        <dbReference type="ARBA" id="ARBA00023125"/>
    </source>
</evidence>
<dbReference type="EMBL" id="JAERRA010000001">
    <property type="protein sequence ID" value="MBL0718605.1"/>
    <property type="molecule type" value="Genomic_DNA"/>
</dbReference>
<evidence type="ECO:0000259" key="5">
    <source>
        <dbReference type="PROSITE" id="PS51063"/>
    </source>
</evidence>
<keyword evidence="3" id="KW-0804">Transcription</keyword>
<dbReference type="Gene3D" id="2.60.120.10">
    <property type="entry name" value="Jelly Rolls"/>
    <property type="match status" value="1"/>
</dbReference>
<reference evidence="6 7" key="1">
    <citation type="submission" date="2021-01" db="EMBL/GenBank/DDBJ databases">
        <title>Piscinibacter sp. Jin2 Genome sequencing and assembly.</title>
        <authorList>
            <person name="Kim I."/>
        </authorList>
    </citation>
    <scope>NUCLEOTIDE SEQUENCE [LARGE SCALE GENOMIC DNA]</scope>
    <source>
        <strain evidence="6 7">Jin2</strain>
    </source>
</reference>
<dbReference type="InterPro" id="IPR050397">
    <property type="entry name" value="Env_Response_Regulators"/>
</dbReference>
<feature type="domain" description="Cyclic nucleotide-binding" evidence="4">
    <location>
        <begin position="15"/>
        <end position="121"/>
    </location>
</feature>
<evidence type="ECO:0000313" key="6">
    <source>
        <dbReference type="EMBL" id="MBL0718605.1"/>
    </source>
</evidence>
<evidence type="ECO:0000259" key="4">
    <source>
        <dbReference type="PROSITE" id="PS50042"/>
    </source>
</evidence>
<dbReference type="InterPro" id="IPR018490">
    <property type="entry name" value="cNMP-bd_dom_sf"/>
</dbReference>
<gene>
    <name evidence="6" type="ORF">JI742_01765</name>
</gene>
<dbReference type="Gene3D" id="1.10.10.10">
    <property type="entry name" value="Winged helix-like DNA-binding domain superfamily/Winged helix DNA-binding domain"/>
    <property type="match status" value="1"/>
</dbReference>
<keyword evidence="2" id="KW-0238">DNA-binding</keyword>
<dbReference type="InterPro" id="IPR036390">
    <property type="entry name" value="WH_DNA-bd_sf"/>
</dbReference>
<dbReference type="RefSeq" id="WP_201823431.1">
    <property type="nucleotide sequence ID" value="NZ_JAERRA010000001.1"/>
</dbReference>
<dbReference type="Pfam" id="PF00027">
    <property type="entry name" value="cNMP_binding"/>
    <property type="match status" value="1"/>
</dbReference>
<dbReference type="SUPFAM" id="SSF51206">
    <property type="entry name" value="cAMP-binding domain-like"/>
    <property type="match status" value="1"/>
</dbReference>
<dbReference type="InterPro" id="IPR012318">
    <property type="entry name" value="HTH_CRP"/>
</dbReference>
<evidence type="ECO:0000313" key="7">
    <source>
        <dbReference type="Proteomes" id="UP000643207"/>
    </source>
</evidence>
<comment type="caution">
    <text evidence="6">The sequence shown here is derived from an EMBL/GenBank/DDBJ whole genome shotgun (WGS) entry which is preliminary data.</text>
</comment>